<dbReference type="Proteomes" id="UP000000716">
    <property type="component" value="Chromosome"/>
</dbReference>
<dbReference type="PANTHER" id="PTHR33734:SF22">
    <property type="entry name" value="MEMBRANE-BOUND LYTIC MUREIN TRANSGLYCOSYLASE D"/>
    <property type="match status" value="1"/>
</dbReference>
<dbReference type="SMART" id="SM00257">
    <property type="entry name" value="LysM"/>
    <property type="match status" value="2"/>
</dbReference>
<dbReference type="HOGENOM" id="CLU_073296_0_0_9"/>
<dbReference type="InterPro" id="IPR036779">
    <property type="entry name" value="LysM_dom_sf"/>
</dbReference>
<dbReference type="Gene3D" id="3.30.1380.10">
    <property type="match status" value="1"/>
</dbReference>
<organism evidence="2 3">
    <name type="scientific">Exiguobacterium sp. (strain ATCC BAA-1283 / AT1b)</name>
    <dbReference type="NCBI Taxonomy" id="360911"/>
    <lineage>
        <taxon>Bacteria</taxon>
        <taxon>Bacillati</taxon>
        <taxon>Bacillota</taxon>
        <taxon>Bacilli</taxon>
        <taxon>Bacillales</taxon>
        <taxon>Bacillales Family XII. Incertae Sedis</taxon>
        <taxon>Exiguobacterium</taxon>
    </lineage>
</organism>
<dbReference type="GO" id="GO:0008233">
    <property type="term" value="F:peptidase activity"/>
    <property type="evidence" value="ECO:0007669"/>
    <property type="project" value="InterPro"/>
</dbReference>
<evidence type="ECO:0000313" key="2">
    <source>
        <dbReference type="EMBL" id="ACQ68990.1"/>
    </source>
</evidence>
<dbReference type="InterPro" id="IPR009045">
    <property type="entry name" value="Zn_M74/Hedgehog-like"/>
</dbReference>
<reference evidence="2 3" key="1">
    <citation type="journal article" date="2011" name="J. Bacteriol.">
        <title>Complete genome sequence of the Thermophilic Bacterium Exiguobacterium sp. AT1b.</title>
        <authorList>
            <person name="Vishnivetskaya T.A."/>
            <person name="Lucas S."/>
            <person name="Copeland A."/>
            <person name="Lapidus A."/>
            <person name="Glavina Del Rio T."/>
            <person name="Dalin E."/>
            <person name="Tice H."/>
            <person name="Bruce D.C."/>
            <person name="Goodwin L.A."/>
            <person name="Pitluck S."/>
            <person name="Saunders E."/>
            <person name="Brettin T."/>
            <person name="Detter C."/>
            <person name="Han C."/>
            <person name="Larimer F."/>
            <person name="Land M.L."/>
            <person name="Hauser L.J."/>
            <person name="Kyrpides N.C."/>
            <person name="Ovchinnikova G."/>
            <person name="Kathariou S."/>
            <person name="Ramaley R.F."/>
            <person name="Rodrigues D.F."/>
            <person name="Hendrix C."/>
            <person name="Richardson P."/>
            <person name="Tiedje J.M."/>
        </authorList>
    </citation>
    <scope>NUCLEOTIDE SEQUENCE [LARGE SCALE GENOMIC DNA]</scope>
    <source>
        <strain evidence="3">ATCC BAA-1283 / AT1b</strain>
    </source>
</reference>
<dbReference type="SUPFAM" id="SSF55166">
    <property type="entry name" value="Hedgehog/DD-peptidase"/>
    <property type="match status" value="1"/>
</dbReference>
<dbReference type="Pfam" id="PF01476">
    <property type="entry name" value="LysM"/>
    <property type="match status" value="2"/>
</dbReference>
<dbReference type="RefSeq" id="WP_012726109.1">
    <property type="nucleotide sequence ID" value="NC_012673.1"/>
</dbReference>
<keyword evidence="3" id="KW-1185">Reference proteome</keyword>
<dbReference type="STRING" id="360911.EAT1b_0055"/>
<dbReference type="CDD" id="cd00118">
    <property type="entry name" value="LysM"/>
    <property type="match status" value="2"/>
</dbReference>
<dbReference type="MEROPS" id="M15.020"/>
<dbReference type="CDD" id="cd14845">
    <property type="entry name" value="L-Ala-D-Glu_peptidase_like"/>
    <property type="match status" value="1"/>
</dbReference>
<feature type="domain" description="LysM" evidence="1">
    <location>
        <begin position="204"/>
        <end position="248"/>
    </location>
</feature>
<dbReference type="PROSITE" id="PS51782">
    <property type="entry name" value="LYSM"/>
    <property type="match status" value="2"/>
</dbReference>
<evidence type="ECO:0000313" key="3">
    <source>
        <dbReference type="Proteomes" id="UP000000716"/>
    </source>
</evidence>
<dbReference type="AlphaFoldDB" id="C4L144"/>
<dbReference type="InterPro" id="IPR018392">
    <property type="entry name" value="LysM"/>
</dbReference>
<gene>
    <name evidence="2" type="ordered locus">EAT1b_0055</name>
</gene>
<dbReference type="CAZy" id="CBM50">
    <property type="family name" value="Carbohydrate-Binding Module Family 50"/>
</dbReference>
<evidence type="ECO:0000259" key="1">
    <source>
        <dbReference type="PROSITE" id="PS51782"/>
    </source>
</evidence>
<dbReference type="eggNOG" id="COG1388">
    <property type="taxonomic scope" value="Bacteria"/>
</dbReference>
<sequence>MAKLYYDERNRRTLAELAPNTKAAAMKWYAFCEKHGIEILIYDAMRTEAEQRANVEKGVSGTMKSYHLVGQAIDFVPANPEGKVSWNWYDRDDIQKAVKEAKRLGFTWGGDWWNFVDKPHLQYDKIAYGQDKVLAGPPTTSVPKPAPKPSTSVSSTSVYVVKKGDTLGAIASKYKTTVAKLQAANGIKNANTIYVGQKIKVPASTYTVKRGDTLGEIASRAGVTVAKLQALNGIKDANKIRVGQKLKLQ</sequence>
<name>C4L144_EXISA</name>
<dbReference type="KEGG" id="eat:EAT1b_0055"/>
<dbReference type="SUPFAM" id="SSF54106">
    <property type="entry name" value="LysM domain"/>
    <property type="match status" value="2"/>
</dbReference>
<dbReference type="eggNOG" id="COG1876">
    <property type="taxonomic scope" value="Bacteria"/>
</dbReference>
<dbReference type="Pfam" id="PF13539">
    <property type="entry name" value="Peptidase_M15_4"/>
    <property type="match status" value="1"/>
</dbReference>
<feature type="domain" description="LysM" evidence="1">
    <location>
        <begin position="157"/>
        <end position="201"/>
    </location>
</feature>
<dbReference type="InterPro" id="IPR039561">
    <property type="entry name" value="Peptidase_M15C"/>
</dbReference>
<dbReference type="Gene3D" id="3.10.350.10">
    <property type="entry name" value="LysM domain"/>
    <property type="match status" value="2"/>
</dbReference>
<dbReference type="EMBL" id="CP001615">
    <property type="protein sequence ID" value="ACQ68990.1"/>
    <property type="molecule type" value="Genomic_DNA"/>
</dbReference>
<dbReference type="PANTHER" id="PTHR33734">
    <property type="entry name" value="LYSM DOMAIN-CONTAINING GPI-ANCHORED PROTEIN 2"/>
    <property type="match status" value="1"/>
</dbReference>
<protein>
    <submittedName>
        <fullName evidence="2">Peptidoglycan-binding LysM</fullName>
    </submittedName>
</protein>
<accession>C4L144</accession>
<proteinExistence type="predicted"/>